<name>A0A3A1Y9I1_9GAMM</name>
<dbReference type="InterPro" id="IPR002938">
    <property type="entry name" value="FAD-bd"/>
</dbReference>
<evidence type="ECO:0000256" key="7">
    <source>
        <dbReference type="ARBA" id="ARBA00023033"/>
    </source>
</evidence>
<dbReference type="Gene3D" id="3.50.50.60">
    <property type="entry name" value="FAD/NAD(P)-binding domain"/>
    <property type="match status" value="2"/>
</dbReference>
<keyword evidence="4" id="KW-0285">Flavoprotein</keyword>
<evidence type="ECO:0000313" key="9">
    <source>
        <dbReference type="EMBL" id="RIY34832.1"/>
    </source>
</evidence>
<dbReference type="PANTHER" id="PTHR43876">
    <property type="entry name" value="UBIQUINONE BIOSYNTHESIS MONOOXYGENASE COQ6, MITOCHONDRIAL"/>
    <property type="match status" value="1"/>
</dbReference>
<dbReference type="GO" id="GO:0004497">
    <property type="term" value="F:monooxygenase activity"/>
    <property type="evidence" value="ECO:0007669"/>
    <property type="project" value="UniProtKB-KW"/>
</dbReference>
<gene>
    <name evidence="9" type="ORF">CKF58_07580</name>
</gene>
<evidence type="ECO:0000256" key="4">
    <source>
        <dbReference type="ARBA" id="ARBA00022630"/>
    </source>
</evidence>
<dbReference type="NCBIfam" id="TIGR01988">
    <property type="entry name" value="Ubi-OHases"/>
    <property type="match status" value="1"/>
</dbReference>
<sequence>MLQQADITIVGTGLVGLSLALDLLQQGHNITLIGQASPELPNPANRVVALNMASKEYLNALGAWQVIESSSLTPYQKMKIWEKDSSGKLEFKASDVGTQDLGYIVVNSALEQALWQQINSYLAQNPQSQFTYYDAKVTAYQNLQQRHYLSLDSGEQIVSVFVIAADGGNSFIRRALNIGVNRSEYNQTALTCVLELPTEHDYTCYQSFHQNGILAYLPLEKPNQVSIVWSLNNDVVDQVLAYEPEKFCQQVYACFANVLGVPKLVSKPSKFPLAKQYAQKIYADNLVFVGDAAHLIHPLAGQGVNLGFADAWQLSDLIRNYYRTNRGIEPIKIEAWARKRVARATLTSESMAVIKTVFSNNNGLLKAIRNTGLNLIDKLNAPKQFLIKNALGYGEDPYSQASYNSALDVNKIQEKADLSGIVELAQKLPVQDVVKKLDQLFKK</sequence>
<dbReference type="InterPro" id="IPR051205">
    <property type="entry name" value="UbiH/COQ6_monooxygenase"/>
</dbReference>
<accession>A0A3A1Y9I1</accession>
<evidence type="ECO:0000259" key="8">
    <source>
        <dbReference type="Pfam" id="PF01494"/>
    </source>
</evidence>
<organism evidence="9 10">
    <name type="scientific">Psittacicella hinzii</name>
    <dbReference type="NCBI Taxonomy" id="2028575"/>
    <lineage>
        <taxon>Bacteria</taxon>
        <taxon>Pseudomonadati</taxon>
        <taxon>Pseudomonadota</taxon>
        <taxon>Gammaproteobacteria</taxon>
        <taxon>Pasteurellales</taxon>
        <taxon>Psittacicellaceae</taxon>
        <taxon>Psittacicella</taxon>
    </lineage>
</organism>
<dbReference type="GO" id="GO:0006744">
    <property type="term" value="P:ubiquinone biosynthetic process"/>
    <property type="evidence" value="ECO:0007669"/>
    <property type="project" value="UniProtKB-UniPathway"/>
</dbReference>
<dbReference type="RefSeq" id="WP_119532579.1">
    <property type="nucleotide sequence ID" value="NZ_JBHSSP010000013.1"/>
</dbReference>
<comment type="caution">
    <text evidence="9">The sequence shown here is derived from an EMBL/GenBank/DDBJ whole genome shotgun (WGS) entry which is preliminary data.</text>
</comment>
<keyword evidence="6" id="KW-0560">Oxidoreductase</keyword>
<evidence type="ECO:0000256" key="1">
    <source>
        <dbReference type="ARBA" id="ARBA00001974"/>
    </source>
</evidence>
<dbReference type="UniPathway" id="UPA00232"/>
<evidence type="ECO:0000256" key="2">
    <source>
        <dbReference type="ARBA" id="ARBA00004749"/>
    </source>
</evidence>
<feature type="domain" description="FAD-binding" evidence="8">
    <location>
        <begin position="5"/>
        <end position="332"/>
    </location>
</feature>
<reference evidence="9 10" key="1">
    <citation type="submission" date="2017-08" db="EMBL/GenBank/DDBJ databases">
        <title>Reclassification of Bisgaard taxon 37 and 44.</title>
        <authorList>
            <person name="Christensen H."/>
        </authorList>
    </citation>
    <scope>NUCLEOTIDE SEQUENCE [LARGE SCALE GENOMIC DNA]</scope>
    <source>
        <strain evidence="9 10">111</strain>
    </source>
</reference>
<evidence type="ECO:0000256" key="6">
    <source>
        <dbReference type="ARBA" id="ARBA00023002"/>
    </source>
</evidence>
<dbReference type="InterPro" id="IPR010971">
    <property type="entry name" value="UbiH/COQ6"/>
</dbReference>
<comment type="similarity">
    <text evidence="3">Belongs to the UbiH/COQ6 family.</text>
</comment>
<dbReference type="Pfam" id="PF01494">
    <property type="entry name" value="FAD_binding_3"/>
    <property type="match status" value="1"/>
</dbReference>
<comment type="pathway">
    <text evidence="2">Cofactor biosynthesis; ubiquinone biosynthesis.</text>
</comment>
<protein>
    <recommendedName>
        <fullName evidence="8">FAD-binding domain-containing protein</fullName>
    </recommendedName>
</protein>
<keyword evidence="10" id="KW-1185">Reference proteome</keyword>
<dbReference type="SUPFAM" id="SSF51905">
    <property type="entry name" value="FAD/NAD(P)-binding domain"/>
    <property type="match status" value="1"/>
</dbReference>
<evidence type="ECO:0000256" key="3">
    <source>
        <dbReference type="ARBA" id="ARBA00005349"/>
    </source>
</evidence>
<dbReference type="Proteomes" id="UP000265916">
    <property type="component" value="Unassembled WGS sequence"/>
</dbReference>
<dbReference type="PROSITE" id="PS01304">
    <property type="entry name" value="UBIH"/>
    <property type="match status" value="1"/>
</dbReference>
<dbReference type="InterPro" id="IPR036188">
    <property type="entry name" value="FAD/NAD-bd_sf"/>
</dbReference>
<proteinExistence type="inferred from homology"/>
<keyword evidence="7" id="KW-0503">Monooxygenase</keyword>
<dbReference type="PANTHER" id="PTHR43876:SF7">
    <property type="entry name" value="UBIQUINONE BIOSYNTHESIS MONOOXYGENASE COQ6, MITOCHONDRIAL"/>
    <property type="match status" value="1"/>
</dbReference>
<dbReference type="GO" id="GO:0071949">
    <property type="term" value="F:FAD binding"/>
    <property type="evidence" value="ECO:0007669"/>
    <property type="project" value="InterPro"/>
</dbReference>
<comment type="cofactor">
    <cofactor evidence="1">
        <name>FAD</name>
        <dbReference type="ChEBI" id="CHEBI:57692"/>
    </cofactor>
</comment>
<evidence type="ECO:0000256" key="5">
    <source>
        <dbReference type="ARBA" id="ARBA00022827"/>
    </source>
</evidence>
<dbReference type="OrthoDB" id="9769565at2"/>
<dbReference type="GO" id="GO:0016705">
    <property type="term" value="F:oxidoreductase activity, acting on paired donors, with incorporation or reduction of molecular oxygen"/>
    <property type="evidence" value="ECO:0007669"/>
    <property type="project" value="InterPro"/>
</dbReference>
<dbReference type="PRINTS" id="PR00420">
    <property type="entry name" value="RNGMNOXGNASE"/>
</dbReference>
<dbReference type="InterPro" id="IPR018168">
    <property type="entry name" value="Ubi_Hdrlase_CS"/>
</dbReference>
<keyword evidence="5" id="KW-0274">FAD</keyword>
<evidence type="ECO:0000313" key="10">
    <source>
        <dbReference type="Proteomes" id="UP000265916"/>
    </source>
</evidence>
<dbReference type="AlphaFoldDB" id="A0A3A1Y9I1"/>
<dbReference type="EMBL" id="NRJG01000169">
    <property type="protein sequence ID" value="RIY34832.1"/>
    <property type="molecule type" value="Genomic_DNA"/>
</dbReference>